<evidence type="ECO:0000259" key="13">
    <source>
        <dbReference type="Pfam" id="PF06419"/>
    </source>
</evidence>
<evidence type="ECO:0000256" key="7">
    <source>
        <dbReference type="ARBA" id="ARBA00022927"/>
    </source>
</evidence>
<dbReference type="GO" id="GO:0017119">
    <property type="term" value="C:Golgi transport complex"/>
    <property type="evidence" value="ECO:0007669"/>
    <property type="project" value="UniProtKB-UniRule"/>
</dbReference>
<evidence type="ECO:0000256" key="10">
    <source>
        <dbReference type="ARBA" id="ARBA00031348"/>
    </source>
</evidence>
<organism evidence="15 16">
    <name type="scientific">Diploscapter pachys</name>
    <dbReference type="NCBI Taxonomy" id="2018661"/>
    <lineage>
        <taxon>Eukaryota</taxon>
        <taxon>Metazoa</taxon>
        <taxon>Ecdysozoa</taxon>
        <taxon>Nematoda</taxon>
        <taxon>Chromadorea</taxon>
        <taxon>Rhabditida</taxon>
        <taxon>Rhabditina</taxon>
        <taxon>Rhabditomorpha</taxon>
        <taxon>Rhabditoidea</taxon>
        <taxon>Rhabditidae</taxon>
        <taxon>Diploscapter</taxon>
    </lineage>
</organism>
<dbReference type="GO" id="GO:0006891">
    <property type="term" value="P:intra-Golgi vesicle-mediated transport"/>
    <property type="evidence" value="ECO:0007669"/>
    <property type="project" value="UniProtKB-UniRule"/>
</dbReference>
<feature type="region of interest" description="Disordered" evidence="12">
    <location>
        <begin position="1"/>
        <end position="33"/>
    </location>
</feature>
<keyword evidence="9 11" id="KW-0472">Membrane</keyword>
<dbReference type="Proteomes" id="UP000218231">
    <property type="component" value="Unassembled WGS sequence"/>
</dbReference>
<evidence type="ECO:0000256" key="5">
    <source>
        <dbReference type="ARBA" id="ARBA00020973"/>
    </source>
</evidence>
<gene>
    <name evidence="15" type="ORF">WR25_08383</name>
</gene>
<name>A0A2A2JNY6_9BILA</name>
<evidence type="ECO:0000256" key="6">
    <source>
        <dbReference type="ARBA" id="ARBA00022448"/>
    </source>
</evidence>
<keyword evidence="16" id="KW-1185">Reference proteome</keyword>
<dbReference type="AlphaFoldDB" id="A0A2A2JNY6"/>
<dbReference type="Pfam" id="PF06419">
    <property type="entry name" value="COG6_N"/>
    <property type="match status" value="1"/>
</dbReference>
<evidence type="ECO:0000256" key="4">
    <source>
        <dbReference type="ARBA" id="ARBA00011166"/>
    </source>
</evidence>
<evidence type="ECO:0000256" key="3">
    <source>
        <dbReference type="ARBA" id="ARBA00011023"/>
    </source>
</evidence>
<protein>
    <recommendedName>
        <fullName evidence="5 11">Conserved oligomeric Golgi complex subunit 6</fullName>
        <shortName evidence="11">COG complex subunit 6</shortName>
    </recommendedName>
    <alternativeName>
        <fullName evidence="10 11">Component of oligomeric Golgi complex 6</fullName>
    </alternativeName>
</protein>
<dbReference type="InterPro" id="IPR048369">
    <property type="entry name" value="COG6_C"/>
</dbReference>
<comment type="caution">
    <text evidence="15">The sequence shown here is derived from an EMBL/GenBank/DDBJ whole genome shotgun (WGS) entry which is preliminary data.</text>
</comment>
<comment type="similarity">
    <text evidence="3 11">Belongs to the COG6 family.</text>
</comment>
<dbReference type="PANTHER" id="PTHR21506">
    <property type="entry name" value="COMPONENT OF OLIGOMERIC GOLGI COMPLEX 6"/>
    <property type="match status" value="1"/>
</dbReference>
<reference evidence="15 16" key="1">
    <citation type="journal article" date="2017" name="Curr. Biol.">
        <title>Genome architecture and evolution of a unichromosomal asexual nematode.</title>
        <authorList>
            <person name="Fradin H."/>
            <person name="Zegar C."/>
            <person name="Gutwein M."/>
            <person name="Lucas J."/>
            <person name="Kovtun M."/>
            <person name="Corcoran D."/>
            <person name="Baugh L.R."/>
            <person name="Kiontke K."/>
            <person name="Gunsalus K."/>
            <person name="Fitch D.H."/>
            <person name="Piano F."/>
        </authorList>
    </citation>
    <scope>NUCLEOTIDE SEQUENCE [LARGE SCALE GENOMIC DNA]</scope>
    <source>
        <strain evidence="15">PF1309</strain>
    </source>
</reference>
<evidence type="ECO:0000256" key="11">
    <source>
        <dbReference type="RuleBase" id="RU365075"/>
    </source>
</evidence>
<sequence length="679" mass="76840">MVAASSETDPTPSSADSQAGGPQKSASATEIATGAGNPLKKKIDRLISSKLHNDANFIKVIDYVGPLVDQLDIHIERRLRRQLEQREIELNKEYLKDFEQMNQNVQTFVGKVREMHRISSELTDRIQQNKDKTKDLLNKTSALQSHKRLLEAKQRAIDEFLDKFSISETERKALHGNPNDGTVSMEFFPALERVKTIYEQSKQLLRTSQDHSAAIEIMDEMGKLMSDAYITLQASASRECRLLSTDYSDVKGVLCRSLAVLQERYGLLKHTLDEYATGRKGYILKYYIDALIKGAHRNGRPIELMSHDSLRYIGDMLAWIYEAIESERELLQFMLKDCKPEAMQEHGTYVLSEISSALNAPLKTRVEQSMNAEQNCVILYRLSALFNFYAEKLSPIIGADSQLARTIVELNELALNLFFSSLSTAVRKLLTKMGAPDYDLLPVPAVHQVLLLLRDILDTHDGAMTSRSNAQEEFQQIFAHVLDPLHNAIQIAATHLHSPLDIAVYTLNCLTAINSLVTLYQFTDRRLEMLKASMEANEDVLVSEEASNILASTGLVEIYRKAAAHDTNQGPLSAIPSMDSASIMHAFNQFDSFLARPDSCRLDQVAKISSARIRDLVRSRTMENVIAAYSTIHRKLVDPSNKYENINYKSLEQVGFNRKLNFGDYLETVRYRNTRHRQE</sequence>
<feature type="domain" description="Conserved Oligomeric Golgi complex subunit 6 C-terminal" evidence="14">
    <location>
        <begin position="212"/>
        <end position="646"/>
    </location>
</feature>
<dbReference type="GO" id="GO:0015031">
    <property type="term" value="P:protein transport"/>
    <property type="evidence" value="ECO:0007669"/>
    <property type="project" value="UniProtKB-KW"/>
</dbReference>
<dbReference type="InterPro" id="IPR048368">
    <property type="entry name" value="COG6_N"/>
</dbReference>
<evidence type="ECO:0000313" key="15">
    <source>
        <dbReference type="EMBL" id="PAV63418.1"/>
    </source>
</evidence>
<evidence type="ECO:0000313" key="16">
    <source>
        <dbReference type="Proteomes" id="UP000218231"/>
    </source>
</evidence>
<evidence type="ECO:0000256" key="9">
    <source>
        <dbReference type="ARBA" id="ARBA00023136"/>
    </source>
</evidence>
<evidence type="ECO:0000256" key="12">
    <source>
        <dbReference type="SAM" id="MobiDB-lite"/>
    </source>
</evidence>
<comment type="subcellular location">
    <subcellularLocation>
        <location evidence="2 11">Golgi apparatus membrane</location>
        <topology evidence="2 11">Peripheral membrane protein</topology>
    </subcellularLocation>
</comment>
<proteinExistence type="inferred from homology"/>
<evidence type="ECO:0000256" key="8">
    <source>
        <dbReference type="ARBA" id="ARBA00023034"/>
    </source>
</evidence>
<evidence type="ECO:0000256" key="1">
    <source>
        <dbReference type="ARBA" id="ARBA00003627"/>
    </source>
</evidence>
<keyword evidence="6 11" id="KW-0813">Transport</keyword>
<keyword evidence="8 11" id="KW-0333">Golgi apparatus</keyword>
<dbReference type="STRING" id="2018661.A0A2A2JNY6"/>
<feature type="domain" description="Conserved oligomeric complex COG6 N-terminal" evidence="13">
    <location>
        <begin position="72"/>
        <end position="176"/>
    </location>
</feature>
<dbReference type="Pfam" id="PF20653">
    <property type="entry name" value="COG6_C"/>
    <property type="match status" value="1"/>
</dbReference>
<evidence type="ECO:0000256" key="2">
    <source>
        <dbReference type="ARBA" id="ARBA00004395"/>
    </source>
</evidence>
<dbReference type="GO" id="GO:0000139">
    <property type="term" value="C:Golgi membrane"/>
    <property type="evidence" value="ECO:0007669"/>
    <property type="project" value="UniProtKB-SubCell"/>
</dbReference>
<feature type="compositionally biased region" description="Polar residues" evidence="12">
    <location>
        <begin position="1"/>
        <end position="17"/>
    </location>
</feature>
<keyword evidence="7 11" id="KW-0653">Protein transport</keyword>
<dbReference type="SMART" id="SM01087">
    <property type="entry name" value="COG6"/>
    <property type="match status" value="1"/>
</dbReference>
<dbReference type="InterPro" id="IPR010490">
    <property type="entry name" value="COG6"/>
</dbReference>
<comment type="subunit">
    <text evidence="4">Component of the conserved oligomeric Golgi complex which is composed of eight different subunits and is required for normal Golgi morphology and localization.</text>
</comment>
<dbReference type="OrthoDB" id="272987at2759"/>
<accession>A0A2A2JNY6</accession>
<dbReference type="PANTHER" id="PTHR21506:SF0">
    <property type="entry name" value="CONSERVED OLIGOMERIC GOLGI COMPLEX SUBUNIT 6"/>
    <property type="match status" value="1"/>
</dbReference>
<evidence type="ECO:0000259" key="14">
    <source>
        <dbReference type="Pfam" id="PF20653"/>
    </source>
</evidence>
<comment type="function">
    <text evidence="1 11">Required for normal Golgi function.</text>
</comment>
<dbReference type="EMBL" id="LIAE01010306">
    <property type="protein sequence ID" value="PAV63418.1"/>
    <property type="molecule type" value="Genomic_DNA"/>
</dbReference>